<dbReference type="InterPro" id="IPR000709">
    <property type="entry name" value="Leu_Ile_Val-bd"/>
</dbReference>
<dbReference type="InterPro" id="IPR028082">
    <property type="entry name" value="Peripla_BP_I"/>
</dbReference>
<dbReference type="PANTHER" id="PTHR47628:SF1">
    <property type="entry name" value="ALIPHATIC AMIDASE EXPRESSION-REGULATING PROTEIN"/>
    <property type="match status" value="1"/>
</dbReference>
<dbReference type="EMBL" id="LT960614">
    <property type="protein sequence ID" value="SON53769.1"/>
    <property type="molecule type" value="Genomic_DNA"/>
</dbReference>
<reference evidence="2" key="1">
    <citation type="submission" date="2017-09" db="EMBL/GenBank/DDBJ databases">
        <title>Genome sequence of Nannocystis excedens DSM 71.</title>
        <authorList>
            <person name="Blom J."/>
        </authorList>
    </citation>
    <scope>NUCLEOTIDE SEQUENCE [LARGE SCALE GENOMIC DNA]</scope>
    <source>
        <strain evidence="2">type strain: E19</strain>
    </source>
</reference>
<keyword evidence="2" id="KW-1185">Reference proteome</keyword>
<dbReference type="Gene3D" id="3.40.50.2300">
    <property type="match status" value="2"/>
</dbReference>
<gene>
    <name evidence="1" type="primary">amiC_1</name>
    <name evidence="1" type="ORF">HDIA_0228</name>
</gene>
<organism evidence="1 2">
    <name type="scientific">Hartmannibacter diazotrophicus</name>
    <dbReference type="NCBI Taxonomy" id="1482074"/>
    <lineage>
        <taxon>Bacteria</taxon>
        <taxon>Pseudomonadati</taxon>
        <taxon>Pseudomonadota</taxon>
        <taxon>Alphaproteobacteria</taxon>
        <taxon>Hyphomicrobiales</taxon>
        <taxon>Pleomorphomonadaceae</taxon>
        <taxon>Hartmannibacter</taxon>
    </lineage>
</organism>
<dbReference type="AlphaFoldDB" id="A0A2C9D0P7"/>
<dbReference type="PRINTS" id="PR00337">
    <property type="entry name" value="LEUILEVALBP"/>
</dbReference>
<dbReference type="Proteomes" id="UP000223606">
    <property type="component" value="Chromosome 1"/>
</dbReference>
<sequence length="388" mass="41404">MMRETIPVAILFSSTGPYADLGKAALAGAMAAIGDVNTDAGFPFRLKPVLAEPGGVAEAYGLHADQILRQTGCRHIVGTITSWSRKEVIPVVERHGALLWYAFPYEGYETNDSVLYFGACPNQHLLPLLNHVMPRYGSRPFLVGSDYIWGWEINRIARELIETTGGAVAGERYLPLGSTDVDGLIGEIRAARPDFVLSNLIGPSARAFVEAYAELGRTDRSFAPARRPIASCNMTEIDLAAIGPAAAGHLSTAIYFDGLPTSESIDFLAQFAARQGQFPRLSSCHVSAYSVVTILAHAIAAAGTPDPDAVRRIVTTRSFDSPLGPVTVDPATQHAAVRPHLGRARANGTFEIIESGSSAIPADPYLVGIASRLMQPAPASNTALRVVK</sequence>
<proteinExistence type="predicted"/>
<dbReference type="PANTHER" id="PTHR47628">
    <property type="match status" value="1"/>
</dbReference>
<protein>
    <submittedName>
        <fullName evidence="1">Aliphatic amidase expression-regulating protein</fullName>
    </submittedName>
</protein>
<evidence type="ECO:0000313" key="1">
    <source>
        <dbReference type="EMBL" id="SON53769.1"/>
    </source>
</evidence>
<dbReference type="SUPFAM" id="SSF53822">
    <property type="entry name" value="Periplasmic binding protein-like I"/>
    <property type="match status" value="1"/>
</dbReference>
<accession>A0A2C9D0P7</accession>
<dbReference type="KEGG" id="hdi:HDIA_0228"/>
<dbReference type="Pfam" id="PF13433">
    <property type="entry name" value="Peripla_BP_5"/>
    <property type="match status" value="1"/>
</dbReference>
<dbReference type="OrthoDB" id="9802022at2"/>
<name>A0A2C9D0P7_9HYPH</name>
<dbReference type="GO" id="GO:0006865">
    <property type="term" value="P:amino acid transport"/>
    <property type="evidence" value="ECO:0007669"/>
    <property type="project" value="InterPro"/>
</dbReference>
<evidence type="ECO:0000313" key="2">
    <source>
        <dbReference type="Proteomes" id="UP000223606"/>
    </source>
</evidence>
<dbReference type="RefSeq" id="WP_099553599.1">
    <property type="nucleotide sequence ID" value="NZ_LT960614.1"/>
</dbReference>